<dbReference type="EMBL" id="MTKT01002492">
    <property type="protein sequence ID" value="OWM78900.1"/>
    <property type="molecule type" value="Genomic_DNA"/>
</dbReference>
<protein>
    <submittedName>
        <fullName evidence="2">Uncharacterized protein</fullName>
    </submittedName>
</protein>
<dbReference type="Proteomes" id="UP000197138">
    <property type="component" value="Unassembled WGS sequence"/>
</dbReference>
<feature type="compositionally biased region" description="Gly residues" evidence="1">
    <location>
        <begin position="44"/>
        <end position="56"/>
    </location>
</feature>
<organism evidence="2 3">
    <name type="scientific">Punica granatum</name>
    <name type="common">Pomegranate</name>
    <dbReference type="NCBI Taxonomy" id="22663"/>
    <lineage>
        <taxon>Eukaryota</taxon>
        <taxon>Viridiplantae</taxon>
        <taxon>Streptophyta</taxon>
        <taxon>Embryophyta</taxon>
        <taxon>Tracheophyta</taxon>
        <taxon>Spermatophyta</taxon>
        <taxon>Magnoliopsida</taxon>
        <taxon>eudicotyledons</taxon>
        <taxon>Gunneridae</taxon>
        <taxon>Pentapetalae</taxon>
        <taxon>rosids</taxon>
        <taxon>malvids</taxon>
        <taxon>Myrtales</taxon>
        <taxon>Lythraceae</taxon>
        <taxon>Punica</taxon>
    </lineage>
</organism>
<proteinExistence type="predicted"/>
<evidence type="ECO:0000313" key="2">
    <source>
        <dbReference type="EMBL" id="OWM78900.1"/>
    </source>
</evidence>
<sequence>MVYRFKIHRAVDDQIDVIATFGIWVGPDMASSTRRDMMTTGTRRSGGGGGGSGGNTSGSTRMETVSRTRATADLALK</sequence>
<comment type="caution">
    <text evidence="2">The sequence shown here is derived from an EMBL/GenBank/DDBJ whole genome shotgun (WGS) entry which is preliminary data.</text>
</comment>
<gene>
    <name evidence="2" type="ORF">CDL15_Pgr003071</name>
</gene>
<name>A0A218X2L3_PUNGR</name>
<dbReference type="AlphaFoldDB" id="A0A218X2L3"/>
<evidence type="ECO:0000313" key="3">
    <source>
        <dbReference type="Proteomes" id="UP000197138"/>
    </source>
</evidence>
<reference evidence="3" key="1">
    <citation type="journal article" date="2017" name="Plant J.">
        <title>The pomegranate (Punica granatum L.) genome and the genomics of punicalagin biosynthesis.</title>
        <authorList>
            <person name="Qin G."/>
            <person name="Xu C."/>
            <person name="Ming R."/>
            <person name="Tang H."/>
            <person name="Guyot R."/>
            <person name="Kramer E.M."/>
            <person name="Hu Y."/>
            <person name="Yi X."/>
            <person name="Qi Y."/>
            <person name="Xu X."/>
            <person name="Gao Z."/>
            <person name="Pan H."/>
            <person name="Jian J."/>
            <person name="Tian Y."/>
            <person name="Yue Z."/>
            <person name="Xu Y."/>
        </authorList>
    </citation>
    <scope>NUCLEOTIDE SEQUENCE [LARGE SCALE GENOMIC DNA]</scope>
    <source>
        <strain evidence="3">cv. Dabenzi</strain>
    </source>
</reference>
<evidence type="ECO:0000256" key="1">
    <source>
        <dbReference type="SAM" id="MobiDB-lite"/>
    </source>
</evidence>
<feature type="region of interest" description="Disordered" evidence="1">
    <location>
        <begin position="32"/>
        <end position="77"/>
    </location>
</feature>
<accession>A0A218X2L3</accession>